<evidence type="ECO:0000259" key="6">
    <source>
        <dbReference type="Pfam" id="PF06271"/>
    </source>
</evidence>
<accession>A0A917J450</accession>
<dbReference type="GO" id="GO:0016020">
    <property type="term" value="C:membrane"/>
    <property type="evidence" value="ECO:0007669"/>
    <property type="project" value="UniProtKB-SubCell"/>
</dbReference>
<feature type="domain" description="RDD" evidence="6">
    <location>
        <begin position="2"/>
        <end position="116"/>
    </location>
</feature>
<organism evidence="7 8">
    <name type="scientific">Filimonas zeae</name>
    <dbReference type="NCBI Taxonomy" id="1737353"/>
    <lineage>
        <taxon>Bacteria</taxon>
        <taxon>Pseudomonadati</taxon>
        <taxon>Bacteroidota</taxon>
        <taxon>Chitinophagia</taxon>
        <taxon>Chitinophagales</taxon>
        <taxon>Chitinophagaceae</taxon>
        <taxon>Filimonas</taxon>
    </lineage>
</organism>
<evidence type="ECO:0000256" key="4">
    <source>
        <dbReference type="ARBA" id="ARBA00023136"/>
    </source>
</evidence>
<dbReference type="AlphaFoldDB" id="A0A917J450"/>
<dbReference type="Proteomes" id="UP000627292">
    <property type="component" value="Unassembled WGS sequence"/>
</dbReference>
<reference evidence="7" key="1">
    <citation type="journal article" date="2014" name="Int. J. Syst. Evol. Microbiol.">
        <title>Complete genome sequence of Corynebacterium casei LMG S-19264T (=DSM 44701T), isolated from a smear-ripened cheese.</title>
        <authorList>
            <consortium name="US DOE Joint Genome Institute (JGI-PGF)"/>
            <person name="Walter F."/>
            <person name="Albersmeier A."/>
            <person name="Kalinowski J."/>
            <person name="Ruckert C."/>
        </authorList>
    </citation>
    <scope>NUCLEOTIDE SEQUENCE</scope>
    <source>
        <strain evidence="7">CGMCC 1.15290</strain>
    </source>
</reference>
<dbReference type="InterPro" id="IPR010432">
    <property type="entry name" value="RDD"/>
</dbReference>
<sequence>MLVDHFLMCCITVLFGIPLIVYAIIEPLSRVHFDPENYKKLTYLVLFGSSLFFCKDSLNGQSFAKRKFRLKVIDVNTGNAASPLQCFVRNVFCLLLPFELLFSYENVHRRIGDKIAGTELIREKLNADAPKVRYWQAAVCVSISFAFHLGIFLLIDII</sequence>
<keyword evidence="2 5" id="KW-0812">Transmembrane</keyword>
<keyword evidence="4 5" id="KW-0472">Membrane</keyword>
<feature type="transmembrane region" description="Helical" evidence="5">
    <location>
        <begin position="134"/>
        <end position="155"/>
    </location>
</feature>
<dbReference type="Pfam" id="PF06271">
    <property type="entry name" value="RDD"/>
    <property type="match status" value="1"/>
</dbReference>
<evidence type="ECO:0000313" key="7">
    <source>
        <dbReference type="EMBL" id="GGH83531.1"/>
    </source>
</evidence>
<evidence type="ECO:0000256" key="2">
    <source>
        <dbReference type="ARBA" id="ARBA00022692"/>
    </source>
</evidence>
<comment type="caution">
    <text evidence="7">The sequence shown here is derived from an EMBL/GenBank/DDBJ whole genome shotgun (WGS) entry which is preliminary data.</text>
</comment>
<comment type="subcellular location">
    <subcellularLocation>
        <location evidence="1">Membrane</location>
        <topology evidence="1">Multi-pass membrane protein</topology>
    </subcellularLocation>
</comment>
<protein>
    <recommendedName>
        <fullName evidence="6">RDD domain-containing protein</fullName>
    </recommendedName>
</protein>
<feature type="transmembrane region" description="Helical" evidence="5">
    <location>
        <begin position="7"/>
        <end position="25"/>
    </location>
</feature>
<keyword evidence="3 5" id="KW-1133">Transmembrane helix</keyword>
<keyword evidence="8" id="KW-1185">Reference proteome</keyword>
<evidence type="ECO:0000256" key="1">
    <source>
        <dbReference type="ARBA" id="ARBA00004141"/>
    </source>
</evidence>
<gene>
    <name evidence="7" type="ORF">GCM10011379_59060</name>
</gene>
<dbReference type="EMBL" id="BMIB01000010">
    <property type="protein sequence ID" value="GGH83531.1"/>
    <property type="molecule type" value="Genomic_DNA"/>
</dbReference>
<evidence type="ECO:0000256" key="3">
    <source>
        <dbReference type="ARBA" id="ARBA00022989"/>
    </source>
</evidence>
<evidence type="ECO:0000256" key="5">
    <source>
        <dbReference type="SAM" id="Phobius"/>
    </source>
</evidence>
<proteinExistence type="predicted"/>
<name>A0A917J450_9BACT</name>
<evidence type="ECO:0000313" key="8">
    <source>
        <dbReference type="Proteomes" id="UP000627292"/>
    </source>
</evidence>
<reference evidence="7" key="2">
    <citation type="submission" date="2020-09" db="EMBL/GenBank/DDBJ databases">
        <authorList>
            <person name="Sun Q."/>
            <person name="Zhou Y."/>
        </authorList>
    </citation>
    <scope>NUCLEOTIDE SEQUENCE</scope>
    <source>
        <strain evidence="7">CGMCC 1.15290</strain>
    </source>
</reference>